<dbReference type="InterPro" id="IPR020471">
    <property type="entry name" value="AKR"/>
</dbReference>
<organism evidence="2 3">
    <name type="scientific">Microbacterium aoyamense</name>
    <dbReference type="NCBI Taxonomy" id="344166"/>
    <lineage>
        <taxon>Bacteria</taxon>
        <taxon>Bacillati</taxon>
        <taxon>Actinomycetota</taxon>
        <taxon>Actinomycetes</taxon>
        <taxon>Micrococcales</taxon>
        <taxon>Microbacteriaceae</taxon>
        <taxon>Microbacterium</taxon>
    </lineage>
</organism>
<evidence type="ECO:0000313" key="2">
    <source>
        <dbReference type="EMBL" id="GAA1919254.1"/>
    </source>
</evidence>
<dbReference type="EMBL" id="BAAAOF010000002">
    <property type="protein sequence ID" value="GAA1919254.1"/>
    <property type="molecule type" value="Genomic_DNA"/>
</dbReference>
<evidence type="ECO:0000313" key="3">
    <source>
        <dbReference type="Proteomes" id="UP001501343"/>
    </source>
</evidence>
<dbReference type="Pfam" id="PF00248">
    <property type="entry name" value="Aldo_ket_red"/>
    <property type="match status" value="1"/>
</dbReference>
<gene>
    <name evidence="2" type="ORF">GCM10009775_09780</name>
</gene>
<dbReference type="InterPro" id="IPR036812">
    <property type="entry name" value="NAD(P)_OxRdtase_dom_sf"/>
</dbReference>
<dbReference type="PANTHER" id="PTHR42686:SF1">
    <property type="entry name" value="GH17980P-RELATED"/>
    <property type="match status" value="1"/>
</dbReference>
<feature type="domain" description="NADP-dependent oxidoreductase" evidence="1">
    <location>
        <begin position="21"/>
        <end position="305"/>
    </location>
</feature>
<keyword evidence="3" id="KW-1185">Reference proteome</keyword>
<accession>A0ABP5ASX0</accession>
<name>A0ABP5ASX0_9MICO</name>
<dbReference type="InterPro" id="IPR023210">
    <property type="entry name" value="NADP_OxRdtase_dom"/>
</dbReference>
<dbReference type="CDD" id="cd19090">
    <property type="entry name" value="AKR_AKR15A-like"/>
    <property type="match status" value="1"/>
</dbReference>
<dbReference type="Proteomes" id="UP001501343">
    <property type="component" value="Unassembled WGS sequence"/>
</dbReference>
<dbReference type="Gene3D" id="3.20.20.100">
    <property type="entry name" value="NADP-dependent oxidoreductase domain"/>
    <property type="match status" value="1"/>
</dbReference>
<protein>
    <submittedName>
        <fullName evidence="2">Aldo/keto reductase</fullName>
    </submittedName>
</protein>
<evidence type="ECO:0000259" key="1">
    <source>
        <dbReference type="Pfam" id="PF00248"/>
    </source>
</evidence>
<reference evidence="3" key="1">
    <citation type="journal article" date="2019" name="Int. J. Syst. Evol. Microbiol.">
        <title>The Global Catalogue of Microorganisms (GCM) 10K type strain sequencing project: providing services to taxonomists for standard genome sequencing and annotation.</title>
        <authorList>
            <consortium name="The Broad Institute Genomics Platform"/>
            <consortium name="The Broad Institute Genome Sequencing Center for Infectious Disease"/>
            <person name="Wu L."/>
            <person name="Ma J."/>
        </authorList>
    </citation>
    <scope>NUCLEOTIDE SEQUENCE [LARGE SCALE GENOMIC DNA]</scope>
    <source>
        <strain evidence="3">JCM 14900</strain>
    </source>
</reference>
<sequence length="314" mass="33827">MGLRERVLGRSGLRISSLCAGTSPLASMPELYGYQVSTDRAVDTVLAVLDSPITMIDTSNGYGFDGAAERVVGEAIRRVGGVPDGVIIHTKVDPDPATRDFSGARVRRSLEESLERLGLDRVPLLALHDPEFMTQDGFAPGGALEELVRIRDEGIAGHLAVAGGSVRVLQEYLETDEFDVVLNHSRYTLLDRSAAPLFAWARERNIGVMNAAPYGGGMLSKGPAEQPRYGYSERGEIVALRAQKMKDACDRRGVPLAAAALDFSVGSELVDTTVLGMSSPERVAQTLMLLETPIPEELRAELDALALPPENWLG</sequence>
<proteinExistence type="predicted"/>
<dbReference type="SUPFAM" id="SSF51430">
    <property type="entry name" value="NAD(P)-linked oxidoreductase"/>
    <property type="match status" value="1"/>
</dbReference>
<comment type="caution">
    <text evidence="2">The sequence shown here is derived from an EMBL/GenBank/DDBJ whole genome shotgun (WGS) entry which is preliminary data.</text>
</comment>
<dbReference type="PANTHER" id="PTHR42686">
    <property type="entry name" value="GH17980P-RELATED"/>
    <property type="match status" value="1"/>
</dbReference>